<gene>
    <name evidence="2" type="ORF">KPSA1_06533</name>
</gene>
<comment type="caution">
    <text evidence="2">The sequence shown here is derived from an EMBL/GenBank/DDBJ whole genome shotgun (WGS) entry which is preliminary data.</text>
</comment>
<reference evidence="2 3" key="1">
    <citation type="submission" date="2018-04" db="EMBL/GenBank/DDBJ databases">
        <title>Draft genome sequence of Pseudomonas syringae pv. actinidiae biovar 1 strains isolated from kiwifruit in Kagawa prefecture.</title>
        <authorList>
            <person name="Tabuchi M."/>
            <person name="Saito M."/>
            <person name="Fujiwara S."/>
            <person name="Sasa N."/>
            <person name="Akimitsu K."/>
            <person name="Gomi K."/>
            <person name="Konishi-Sugita S."/>
            <person name="Hamano K."/>
            <person name="Kataoka I."/>
        </authorList>
    </citation>
    <scope>NUCLEOTIDE SEQUENCE [LARGE SCALE GENOMIC DNA]</scope>
    <source>
        <strain evidence="2 3">MAFF212206</strain>
    </source>
</reference>
<proteinExistence type="predicted"/>
<keyword evidence="1" id="KW-1133">Transmembrane helix</keyword>
<sequence>MGSIFDAGLKRSRLYTGLGMTIVPMLCVGMHFVTLCVTNLQPDQTAR</sequence>
<keyword evidence="1" id="KW-0472">Membrane</keyword>
<dbReference type="EMBL" id="BGJZ01000340">
    <property type="protein sequence ID" value="GBH13053.1"/>
    <property type="molecule type" value="Genomic_DNA"/>
</dbReference>
<feature type="transmembrane region" description="Helical" evidence="1">
    <location>
        <begin position="12"/>
        <end position="33"/>
    </location>
</feature>
<evidence type="ECO:0000256" key="1">
    <source>
        <dbReference type="SAM" id="Phobius"/>
    </source>
</evidence>
<evidence type="ECO:0000313" key="3">
    <source>
        <dbReference type="Proteomes" id="UP000247480"/>
    </source>
</evidence>
<keyword evidence="1" id="KW-0812">Transmembrane</keyword>
<dbReference type="AlphaFoldDB" id="A0A2V0QIW2"/>
<dbReference type="Proteomes" id="UP000247480">
    <property type="component" value="Unassembled WGS sequence"/>
</dbReference>
<accession>A0A2V0QIW2</accession>
<organism evidence="2 3">
    <name type="scientific">Pseudomonas syringae pv. actinidiae</name>
    <dbReference type="NCBI Taxonomy" id="103796"/>
    <lineage>
        <taxon>Bacteria</taxon>
        <taxon>Pseudomonadati</taxon>
        <taxon>Pseudomonadota</taxon>
        <taxon>Gammaproteobacteria</taxon>
        <taxon>Pseudomonadales</taxon>
        <taxon>Pseudomonadaceae</taxon>
        <taxon>Pseudomonas</taxon>
        <taxon>Pseudomonas syringae</taxon>
    </lineage>
</organism>
<name>A0A2V0QIW2_PSESF</name>
<evidence type="ECO:0000313" key="2">
    <source>
        <dbReference type="EMBL" id="GBH13053.1"/>
    </source>
</evidence>
<protein>
    <submittedName>
        <fullName evidence="2">Uncharacterized protein</fullName>
    </submittedName>
</protein>